<dbReference type="InterPro" id="IPR029058">
    <property type="entry name" value="AB_hydrolase_fold"/>
</dbReference>
<dbReference type="Pfam" id="PF00135">
    <property type="entry name" value="COesterase"/>
    <property type="match status" value="2"/>
</dbReference>
<feature type="domain" description="Carboxylesterase type B" evidence="5">
    <location>
        <begin position="357"/>
        <end position="473"/>
    </location>
</feature>
<accession>A0A7W6NWK8</accession>
<dbReference type="InterPro" id="IPR002168">
    <property type="entry name" value="Lipase_GDXG_HIS_AS"/>
</dbReference>
<proteinExistence type="inferred from homology"/>
<evidence type="ECO:0000256" key="2">
    <source>
        <dbReference type="ARBA" id="ARBA00010515"/>
    </source>
</evidence>
<feature type="signal peptide" evidence="4">
    <location>
        <begin position="1"/>
        <end position="19"/>
    </location>
</feature>
<keyword evidence="4" id="KW-0732">Signal</keyword>
<evidence type="ECO:0000313" key="6">
    <source>
        <dbReference type="EMBL" id="MBB4097599.1"/>
    </source>
</evidence>
<organism evidence="6 7">
    <name type="scientific">Sphingomonas kyeonggiensis</name>
    <dbReference type="NCBI Taxonomy" id="1268553"/>
    <lineage>
        <taxon>Bacteria</taxon>
        <taxon>Pseudomonadati</taxon>
        <taxon>Pseudomonadota</taxon>
        <taxon>Alphaproteobacteria</taxon>
        <taxon>Sphingomonadales</taxon>
        <taxon>Sphingomonadaceae</taxon>
        <taxon>Sphingomonas</taxon>
    </lineage>
</organism>
<dbReference type="GO" id="GO:0016787">
    <property type="term" value="F:hydrolase activity"/>
    <property type="evidence" value="ECO:0007669"/>
    <property type="project" value="UniProtKB-KW"/>
</dbReference>
<dbReference type="InterPro" id="IPR002018">
    <property type="entry name" value="CarbesteraseB"/>
</dbReference>
<dbReference type="Gene3D" id="3.40.50.1820">
    <property type="entry name" value="alpha/beta hydrolase"/>
    <property type="match status" value="1"/>
</dbReference>
<evidence type="ECO:0000259" key="5">
    <source>
        <dbReference type="Pfam" id="PF00135"/>
    </source>
</evidence>
<feature type="chain" id="PRO_5031611200" description="Carboxylic ester hydrolase" evidence="4">
    <location>
        <begin position="20"/>
        <end position="495"/>
    </location>
</feature>
<dbReference type="EC" id="3.1.1.-" evidence="4"/>
<dbReference type="SUPFAM" id="SSF53474">
    <property type="entry name" value="alpha/beta-Hydrolases"/>
    <property type="match status" value="1"/>
</dbReference>
<dbReference type="EMBL" id="JACIEH010000001">
    <property type="protein sequence ID" value="MBB4097599.1"/>
    <property type="molecule type" value="Genomic_DNA"/>
</dbReference>
<dbReference type="InterPro" id="IPR050309">
    <property type="entry name" value="Type-B_Carboxylest/Lipase"/>
</dbReference>
<dbReference type="PROSITE" id="PS00122">
    <property type="entry name" value="CARBOXYLESTERASE_B_1"/>
    <property type="match status" value="1"/>
</dbReference>
<dbReference type="InterPro" id="IPR019819">
    <property type="entry name" value="Carboxylesterase_B_CS"/>
</dbReference>
<dbReference type="AlphaFoldDB" id="A0A7W6NWK8"/>
<name>A0A7W6NWK8_9SPHN</name>
<keyword evidence="3 4" id="KW-0378">Hydrolase</keyword>
<comment type="caution">
    <text evidence="6">The sequence shown here is derived from an EMBL/GenBank/DDBJ whole genome shotgun (WGS) entry which is preliminary data.</text>
</comment>
<gene>
    <name evidence="6" type="ORF">GGR46_001132</name>
</gene>
<sequence>MIRTLIALSLLGTAVPAAAQQVRTESGPVRGAADGRVVAFKGIPYAAPPTGALRWHRPEAPAPWNLVLEATKFGADCLQNATPGVAGSDRPASEDCLFLNVWTPKAAGSAKLPVMVWIHGGGFVSGSSAAPETDGARLAGRGVVLVSFNYRLGRFGFFAHPALTVEAGGRPTGNWGLMDQIAALNWVQRNIAAFGGDPSNVTIFGESSGGESVARLMASPAAKGLFAKAITASGGGRDSWPSLAQAEARGTAFAKGADLAALRALPAATVLGGINMMNKEEQSYSGPITDGEIVPDNADRIFAKGQQAHIPYLIGNNDDELSFVPAAFLPVVNGPTLATLGNGADAVLAAYGSPAAATRHVAGDVIFAEPAMAMAGRHARSGAPTWLYRFGYVAQARRKDDAGAGHATDVIFQFDNLAKADFAATPADQATADLLAAYWTNFARTGDPNGKGVPAWSRFDAAAPAALAIGMAGAEMQPAITPALTAISAARDAAK</sequence>
<protein>
    <recommendedName>
        <fullName evidence="4">Carboxylic ester hydrolase</fullName>
        <ecNumber evidence="4">3.1.1.-</ecNumber>
    </recommendedName>
</protein>
<keyword evidence="7" id="KW-1185">Reference proteome</keyword>
<dbReference type="InterPro" id="IPR019826">
    <property type="entry name" value="Carboxylesterase_B_AS"/>
</dbReference>
<evidence type="ECO:0000256" key="1">
    <source>
        <dbReference type="ARBA" id="ARBA00005964"/>
    </source>
</evidence>
<dbReference type="Proteomes" id="UP000557392">
    <property type="component" value="Unassembled WGS sequence"/>
</dbReference>
<dbReference type="PROSITE" id="PS01173">
    <property type="entry name" value="LIPASE_GDXG_HIS"/>
    <property type="match status" value="1"/>
</dbReference>
<evidence type="ECO:0000313" key="7">
    <source>
        <dbReference type="Proteomes" id="UP000557392"/>
    </source>
</evidence>
<evidence type="ECO:0000256" key="3">
    <source>
        <dbReference type="ARBA" id="ARBA00022801"/>
    </source>
</evidence>
<dbReference type="RefSeq" id="WP_183995358.1">
    <property type="nucleotide sequence ID" value="NZ_JACIEH010000001.1"/>
</dbReference>
<comment type="similarity">
    <text evidence="1 4">Belongs to the type-B carboxylesterase/lipase family.</text>
</comment>
<evidence type="ECO:0000256" key="4">
    <source>
        <dbReference type="RuleBase" id="RU361235"/>
    </source>
</evidence>
<comment type="similarity">
    <text evidence="2">Belongs to the 'GDXG' lipolytic enzyme family.</text>
</comment>
<dbReference type="PANTHER" id="PTHR11559">
    <property type="entry name" value="CARBOXYLESTERASE"/>
    <property type="match status" value="1"/>
</dbReference>
<reference evidence="6 7" key="1">
    <citation type="submission" date="2020-08" db="EMBL/GenBank/DDBJ databases">
        <title>Genomic Encyclopedia of Type Strains, Phase IV (KMG-IV): sequencing the most valuable type-strain genomes for metagenomic binning, comparative biology and taxonomic classification.</title>
        <authorList>
            <person name="Goeker M."/>
        </authorList>
    </citation>
    <scope>NUCLEOTIDE SEQUENCE [LARGE SCALE GENOMIC DNA]</scope>
    <source>
        <strain evidence="6 7">DSM 101806</strain>
    </source>
</reference>
<dbReference type="PROSITE" id="PS00941">
    <property type="entry name" value="CARBOXYLESTERASE_B_2"/>
    <property type="match status" value="1"/>
</dbReference>
<feature type="domain" description="Carboxylesterase type B" evidence="5">
    <location>
        <begin position="19"/>
        <end position="327"/>
    </location>
</feature>